<proteinExistence type="predicted"/>
<dbReference type="GO" id="GO:0005634">
    <property type="term" value="C:nucleus"/>
    <property type="evidence" value="ECO:0007669"/>
    <property type="project" value="UniProtKB-SubCell"/>
</dbReference>
<evidence type="ECO:0000256" key="1">
    <source>
        <dbReference type="RuleBase" id="RU368012"/>
    </source>
</evidence>
<feature type="compositionally biased region" description="Polar residues" evidence="2">
    <location>
        <begin position="1"/>
        <end position="10"/>
    </location>
</feature>
<comment type="function">
    <text evidence="1">S-adenosyl-L-methionine-dependent methyltransferase that mediates RNA cap1 2'-O-ribose methylation to the 5'-cap structure of RNAs. Methylates the ribose of the first nucleotide of a m(7)GpppG-capped mRNA to produce m(7)GpppNmp (cap1).</text>
</comment>
<name>A0A183GWF3_HELPZ</name>
<organism evidence="4 5">
    <name type="scientific">Heligmosomoides polygyrus</name>
    <name type="common">Parasitic roundworm</name>
    <dbReference type="NCBI Taxonomy" id="6339"/>
    <lineage>
        <taxon>Eukaryota</taxon>
        <taxon>Metazoa</taxon>
        <taxon>Ecdysozoa</taxon>
        <taxon>Nematoda</taxon>
        <taxon>Chromadorea</taxon>
        <taxon>Rhabditida</taxon>
        <taxon>Rhabditina</taxon>
        <taxon>Rhabditomorpha</taxon>
        <taxon>Strongyloidea</taxon>
        <taxon>Heligmosomidae</taxon>
        <taxon>Heligmosomoides</taxon>
    </lineage>
</organism>
<comment type="catalytic activity">
    <reaction evidence="1">
        <text>a 5'-end (N(7)-methyl 5'-triphosphoguanosine)-ribonucleoside in mRNA + S-adenosyl-L-methionine = a 5'-end (N(7)-methyl 5'-triphosphoguanosine)-(2'-O-methyl-ribonucleoside) in mRNA + S-adenosyl-L-homocysteine + H(+)</text>
        <dbReference type="Rhea" id="RHEA:67020"/>
        <dbReference type="Rhea" id="RHEA-COMP:17167"/>
        <dbReference type="Rhea" id="RHEA-COMP:17168"/>
        <dbReference type="ChEBI" id="CHEBI:15378"/>
        <dbReference type="ChEBI" id="CHEBI:57856"/>
        <dbReference type="ChEBI" id="CHEBI:59789"/>
        <dbReference type="ChEBI" id="CHEBI:156461"/>
        <dbReference type="ChEBI" id="CHEBI:167609"/>
        <dbReference type="EC" id="2.1.1.57"/>
    </reaction>
</comment>
<dbReference type="GO" id="GO:0003676">
    <property type="term" value="F:nucleic acid binding"/>
    <property type="evidence" value="ECO:0007669"/>
    <property type="project" value="UniProtKB-UniRule"/>
</dbReference>
<dbReference type="GO" id="GO:0006370">
    <property type="term" value="P:7-methylguanosine mRNA capping"/>
    <property type="evidence" value="ECO:0007669"/>
    <property type="project" value="UniProtKB-UniRule"/>
</dbReference>
<accession>A0A183GWF3</accession>
<feature type="region of interest" description="Disordered" evidence="2">
    <location>
        <begin position="1"/>
        <end position="31"/>
    </location>
</feature>
<keyword evidence="1" id="KW-0539">Nucleus</keyword>
<evidence type="ECO:0000256" key="2">
    <source>
        <dbReference type="SAM" id="MobiDB-lite"/>
    </source>
</evidence>
<sequence length="239" mass="27205">MNFKHNSLNATKAGLEKPKLMPHNKKPTGDMGYKEGGCLGKKKKQAVVQPLFALPVVQTHFALPNSGRLDPDRKVAEKADGDVLVTWDDSVEKKTIEEQVHWMPQFPNDTRDWVVNKLKESEWMEIGERKLSIDDEAHFCGQNILTDMIKSKRAFDAVPDLEILDARTRANPYERIGSAFFMNRAAMTIANLDRVFSFMLSGETDDDKILVTTVNISFFFNVTCFLSVVLRERLLWIAL</sequence>
<accession>A0A3P8FLC5</accession>
<dbReference type="EMBL" id="UZAH01041644">
    <property type="protein sequence ID" value="VDP60468.1"/>
    <property type="molecule type" value="Genomic_DNA"/>
</dbReference>
<dbReference type="GO" id="GO:0016556">
    <property type="term" value="P:mRNA modification"/>
    <property type="evidence" value="ECO:0007669"/>
    <property type="project" value="UniProtKB-UniRule"/>
</dbReference>
<reference evidence="3 4" key="1">
    <citation type="submission" date="2018-11" db="EMBL/GenBank/DDBJ databases">
        <authorList>
            <consortium name="Pathogen Informatics"/>
        </authorList>
    </citation>
    <scope>NUCLEOTIDE SEQUENCE [LARGE SCALE GENOMIC DNA]</scope>
</reference>
<keyword evidence="1" id="KW-0507">mRNA processing</keyword>
<keyword evidence="1" id="KW-0949">S-adenosyl-L-methionine</keyword>
<dbReference type="AlphaFoldDB" id="A0A183GWF3"/>
<evidence type="ECO:0000313" key="5">
    <source>
        <dbReference type="WBParaSite" id="HPBE_0002702301-mRNA-1"/>
    </source>
</evidence>
<dbReference type="InterPro" id="IPR050851">
    <property type="entry name" value="mRNA_Cap_2O-Ribose_MeTrfase"/>
</dbReference>
<dbReference type="PANTHER" id="PTHR16121:SF0">
    <property type="entry name" value="CAP-SPECIFIC MRNA (NUCLEOSIDE-2'-O-)-METHYLTRANSFERASE 1"/>
    <property type="match status" value="1"/>
</dbReference>
<dbReference type="GO" id="GO:0005737">
    <property type="term" value="C:cytoplasm"/>
    <property type="evidence" value="ECO:0007669"/>
    <property type="project" value="TreeGrafter"/>
</dbReference>
<dbReference type="Gene3D" id="3.40.50.12760">
    <property type="match status" value="1"/>
</dbReference>
<evidence type="ECO:0000313" key="4">
    <source>
        <dbReference type="Proteomes" id="UP000050761"/>
    </source>
</evidence>
<dbReference type="EC" id="2.1.1.57" evidence="1"/>
<gene>
    <name evidence="3" type="ORF">HPBE_LOCUS27022</name>
</gene>
<dbReference type="OrthoDB" id="10251234at2759"/>
<dbReference type="GO" id="GO:0032259">
    <property type="term" value="P:methylation"/>
    <property type="evidence" value="ECO:0007669"/>
    <property type="project" value="UniProtKB-KW"/>
</dbReference>
<keyword evidence="1" id="KW-0808">Transferase</keyword>
<dbReference type="Proteomes" id="UP000050761">
    <property type="component" value="Unassembled WGS sequence"/>
</dbReference>
<keyword evidence="4" id="KW-1185">Reference proteome</keyword>
<protein>
    <recommendedName>
        <fullName evidence="1">Cap-specific mRNA (nucleoside-2'-O-)-methyltransferase 1</fullName>
        <ecNumber evidence="1">2.1.1.57</ecNumber>
    </recommendedName>
    <alternativeName>
        <fullName evidence="1">Cap1 2'O-ribose methyltransferase 1</fullName>
    </alternativeName>
</protein>
<dbReference type="PANTHER" id="PTHR16121">
    <property type="entry name" value="CAP-SPECIFIC MRNA (NUCLEOSIDE-2'-O-)-METHYLTRANSFERASE 1-RELATED"/>
    <property type="match status" value="1"/>
</dbReference>
<reference evidence="5" key="2">
    <citation type="submission" date="2019-09" db="UniProtKB">
        <authorList>
            <consortium name="WormBaseParasite"/>
        </authorList>
    </citation>
    <scope>IDENTIFICATION</scope>
</reference>
<evidence type="ECO:0000313" key="3">
    <source>
        <dbReference type="EMBL" id="VDP60468.1"/>
    </source>
</evidence>
<keyword evidence="1" id="KW-0489">Methyltransferase</keyword>
<keyword evidence="1" id="KW-0506">mRNA capping</keyword>
<dbReference type="WBParaSite" id="HPBE_0002702301-mRNA-1">
    <property type="protein sequence ID" value="HPBE_0002702301-mRNA-1"/>
    <property type="gene ID" value="HPBE_0002702301"/>
</dbReference>
<dbReference type="GO" id="GO:0004483">
    <property type="term" value="F:methyltransferase cap1 activity"/>
    <property type="evidence" value="ECO:0007669"/>
    <property type="project" value="UniProtKB-UniRule"/>
</dbReference>
<comment type="subcellular location">
    <subcellularLocation>
        <location evidence="1">Nucleus</location>
    </subcellularLocation>
</comment>